<dbReference type="InterPro" id="IPR003347">
    <property type="entry name" value="JmjC_dom"/>
</dbReference>
<keyword evidence="6" id="KW-0539">Nucleus</keyword>
<organism evidence="8 9">
    <name type="scientific">Absidia repens</name>
    <dbReference type="NCBI Taxonomy" id="90262"/>
    <lineage>
        <taxon>Eukaryota</taxon>
        <taxon>Fungi</taxon>
        <taxon>Fungi incertae sedis</taxon>
        <taxon>Mucoromycota</taxon>
        <taxon>Mucoromycotina</taxon>
        <taxon>Mucoromycetes</taxon>
        <taxon>Mucorales</taxon>
        <taxon>Cunninghamellaceae</taxon>
        <taxon>Absidia</taxon>
    </lineage>
</organism>
<gene>
    <name evidence="8" type="ORF">BCR42DRAFT_19610</name>
</gene>
<dbReference type="Proteomes" id="UP000193560">
    <property type="component" value="Unassembled WGS sequence"/>
</dbReference>
<accession>A0A1X2J2S7</accession>
<evidence type="ECO:0000313" key="8">
    <source>
        <dbReference type="EMBL" id="ORZ26095.1"/>
    </source>
</evidence>
<dbReference type="Pfam" id="PF13621">
    <property type="entry name" value="Cupin_8"/>
    <property type="match status" value="1"/>
</dbReference>
<dbReference type="PANTHER" id="PTHR12461:SF106">
    <property type="entry name" value="BIFUNCTIONAL PEPTIDASE AND ARGINYL-HYDROXYLASE JMJD5"/>
    <property type="match status" value="1"/>
</dbReference>
<dbReference type="EMBL" id="MCGE01000001">
    <property type="protein sequence ID" value="ORZ26095.1"/>
    <property type="molecule type" value="Genomic_DNA"/>
</dbReference>
<evidence type="ECO:0000256" key="2">
    <source>
        <dbReference type="ARBA" id="ARBA00004123"/>
    </source>
</evidence>
<dbReference type="AlphaFoldDB" id="A0A1X2J2S7"/>
<evidence type="ECO:0000256" key="4">
    <source>
        <dbReference type="ARBA" id="ARBA00023002"/>
    </source>
</evidence>
<evidence type="ECO:0000256" key="6">
    <source>
        <dbReference type="ARBA" id="ARBA00023242"/>
    </source>
</evidence>
<evidence type="ECO:0000313" key="9">
    <source>
        <dbReference type="Proteomes" id="UP000193560"/>
    </source>
</evidence>
<comment type="cofactor">
    <cofactor evidence="1">
        <name>Fe(2+)</name>
        <dbReference type="ChEBI" id="CHEBI:29033"/>
    </cofactor>
</comment>
<dbReference type="GO" id="GO:0051864">
    <property type="term" value="F:histone H3K36 demethylase activity"/>
    <property type="evidence" value="ECO:0007669"/>
    <property type="project" value="TreeGrafter"/>
</dbReference>
<dbReference type="OrthoDB" id="47172at2759"/>
<keyword evidence="3" id="KW-0479">Metal-binding</keyword>
<dbReference type="STRING" id="90262.A0A1X2J2S7"/>
<dbReference type="InterPro" id="IPR041667">
    <property type="entry name" value="Cupin_8"/>
</dbReference>
<sequence length="428" mass="49157">MVLLDVHLLKKKLYSLFQNENELEELAACGDSVIFLYCNLSAQHTKLTNEMTIQQVDALIDLANEQLLLYPYKDVPLCWRRLLMDASLLKALGLLDLMEQCLDDSKETIRLGKELIMLVDTALVVSGAPGNSRRDVSLALLNDVQTWLRPTPSDREGRHLTLSTDSSTLPSIHYPITTLYSPPDYLWFESHINETPMASPLHLQCGLMNHWPAYTTRSWTNIDYLLGLAGDRIVPVEIGSNYTDPSWQQKMMRMEDFINDYILLEQQQQQRQHQPPAYLAQHDLFHHIPTLENDISVPDYCYVEPQPSEWYTQPPPSDVIKHAWFGPQGTVSPLHQDPYHNLLAQVVGRKYIRLYSPAQSDALYPHDGMMSNTSQVDLDSPDLTSYPRFADAPYVECILGPGEMLYIPPKWWHYVRSLDTSFSVSFWF</sequence>
<dbReference type="Gene3D" id="2.60.120.650">
    <property type="entry name" value="Cupin"/>
    <property type="match status" value="1"/>
</dbReference>
<keyword evidence="9" id="KW-1185">Reference proteome</keyword>
<feature type="domain" description="JmjC" evidence="7">
    <location>
        <begin position="277"/>
        <end position="428"/>
    </location>
</feature>
<proteinExistence type="predicted"/>
<dbReference type="GO" id="GO:0046872">
    <property type="term" value="F:metal ion binding"/>
    <property type="evidence" value="ECO:0007669"/>
    <property type="project" value="UniProtKB-KW"/>
</dbReference>
<dbReference type="PROSITE" id="PS51184">
    <property type="entry name" value="JMJC"/>
    <property type="match status" value="1"/>
</dbReference>
<evidence type="ECO:0000256" key="5">
    <source>
        <dbReference type="ARBA" id="ARBA00023004"/>
    </source>
</evidence>
<evidence type="ECO:0000256" key="3">
    <source>
        <dbReference type="ARBA" id="ARBA00022723"/>
    </source>
</evidence>
<keyword evidence="5" id="KW-0408">Iron</keyword>
<keyword evidence="4" id="KW-0560">Oxidoreductase</keyword>
<evidence type="ECO:0000259" key="7">
    <source>
        <dbReference type="PROSITE" id="PS51184"/>
    </source>
</evidence>
<name>A0A1X2J2S7_9FUNG</name>
<dbReference type="PANTHER" id="PTHR12461">
    <property type="entry name" value="HYPOXIA-INDUCIBLE FACTOR 1 ALPHA INHIBITOR-RELATED"/>
    <property type="match status" value="1"/>
</dbReference>
<protein>
    <recommendedName>
        <fullName evidence="7">JmjC domain-containing protein</fullName>
    </recommendedName>
</protein>
<comment type="subcellular location">
    <subcellularLocation>
        <location evidence="2">Nucleus</location>
    </subcellularLocation>
</comment>
<dbReference type="GO" id="GO:0005634">
    <property type="term" value="C:nucleus"/>
    <property type="evidence" value="ECO:0007669"/>
    <property type="project" value="UniProtKB-SubCell"/>
</dbReference>
<dbReference type="SUPFAM" id="SSF51197">
    <property type="entry name" value="Clavaminate synthase-like"/>
    <property type="match status" value="1"/>
</dbReference>
<reference evidence="8 9" key="1">
    <citation type="submission" date="2016-07" db="EMBL/GenBank/DDBJ databases">
        <title>Pervasive Adenine N6-methylation of Active Genes in Fungi.</title>
        <authorList>
            <consortium name="DOE Joint Genome Institute"/>
            <person name="Mondo S.J."/>
            <person name="Dannebaum R.O."/>
            <person name="Kuo R.C."/>
            <person name="Labutti K."/>
            <person name="Haridas S."/>
            <person name="Kuo A."/>
            <person name="Salamov A."/>
            <person name="Ahrendt S.R."/>
            <person name="Lipzen A."/>
            <person name="Sullivan W."/>
            <person name="Andreopoulos W.B."/>
            <person name="Clum A."/>
            <person name="Lindquist E."/>
            <person name="Daum C."/>
            <person name="Ramamoorthy G.K."/>
            <person name="Gryganskyi A."/>
            <person name="Culley D."/>
            <person name="Magnuson J.K."/>
            <person name="James T.Y."/>
            <person name="O'Malley M.A."/>
            <person name="Stajich J.E."/>
            <person name="Spatafora J.W."/>
            <person name="Visel A."/>
            <person name="Grigoriev I.V."/>
        </authorList>
    </citation>
    <scope>NUCLEOTIDE SEQUENCE [LARGE SCALE GENOMIC DNA]</scope>
    <source>
        <strain evidence="8 9">NRRL 1336</strain>
    </source>
</reference>
<evidence type="ECO:0000256" key="1">
    <source>
        <dbReference type="ARBA" id="ARBA00001954"/>
    </source>
</evidence>
<comment type="caution">
    <text evidence="8">The sequence shown here is derived from an EMBL/GenBank/DDBJ whole genome shotgun (WGS) entry which is preliminary data.</text>
</comment>
<dbReference type="SMART" id="SM00558">
    <property type="entry name" value="JmjC"/>
    <property type="match status" value="1"/>
</dbReference>